<evidence type="ECO:0000313" key="3">
    <source>
        <dbReference type="EMBL" id="KAG8048477.1"/>
    </source>
</evidence>
<keyword evidence="4" id="KW-1185">Reference proteome</keyword>
<dbReference type="EMBL" id="JAAALK010000289">
    <property type="protein sequence ID" value="KAG8048477.1"/>
    <property type="molecule type" value="Genomic_DNA"/>
</dbReference>
<organism evidence="3 4">
    <name type="scientific">Zizania palustris</name>
    <name type="common">Northern wild rice</name>
    <dbReference type="NCBI Taxonomy" id="103762"/>
    <lineage>
        <taxon>Eukaryota</taxon>
        <taxon>Viridiplantae</taxon>
        <taxon>Streptophyta</taxon>
        <taxon>Embryophyta</taxon>
        <taxon>Tracheophyta</taxon>
        <taxon>Spermatophyta</taxon>
        <taxon>Magnoliopsida</taxon>
        <taxon>Liliopsida</taxon>
        <taxon>Poales</taxon>
        <taxon>Poaceae</taxon>
        <taxon>BOP clade</taxon>
        <taxon>Oryzoideae</taxon>
        <taxon>Oryzeae</taxon>
        <taxon>Zizaniinae</taxon>
        <taxon>Zizania</taxon>
    </lineage>
</organism>
<evidence type="ECO:0000256" key="1">
    <source>
        <dbReference type="SAM" id="MobiDB-lite"/>
    </source>
</evidence>
<proteinExistence type="predicted"/>
<name>A0A8J5RG92_ZIZPA</name>
<comment type="caution">
    <text evidence="3">The sequence shown here is derived from an EMBL/GenBank/DDBJ whole genome shotgun (WGS) entry which is preliminary data.</text>
</comment>
<feature type="domain" description="DUF7769" evidence="2">
    <location>
        <begin position="98"/>
        <end position="145"/>
    </location>
</feature>
<dbReference type="PANTHER" id="PTHR33889:SF7">
    <property type="entry name" value="OS04G0681850 PROTEIN"/>
    <property type="match status" value="1"/>
</dbReference>
<accession>A0A8J5RG92</accession>
<dbReference type="OrthoDB" id="1856392at2759"/>
<dbReference type="PANTHER" id="PTHR33889">
    <property type="entry name" value="OS04G0681850 PROTEIN"/>
    <property type="match status" value="1"/>
</dbReference>
<protein>
    <recommendedName>
        <fullName evidence="2">DUF7769 domain-containing protein</fullName>
    </recommendedName>
</protein>
<reference evidence="3" key="1">
    <citation type="journal article" date="2021" name="bioRxiv">
        <title>Whole Genome Assembly and Annotation of Northern Wild Rice, Zizania palustris L., Supports a Whole Genome Duplication in the Zizania Genus.</title>
        <authorList>
            <person name="Haas M."/>
            <person name="Kono T."/>
            <person name="Macchietto M."/>
            <person name="Millas R."/>
            <person name="McGilp L."/>
            <person name="Shao M."/>
            <person name="Duquette J."/>
            <person name="Hirsch C.N."/>
            <person name="Kimball J."/>
        </authorList>
    </citation>
    <scope>NUCLEOTIDE SEQUENCE</scope>
    <source>
        <tissue evidence="3">Fresh leaf tissue</tissue>
    </source>
</reference>
<feature type="compositionally biased region" description="Basic and acidic residues" evidence="1">
    <location>
        <begin position="56"/>
        <end position="67"/>
    </location>
</feature>
<reference evidence="3" key="2">
    <citation type="submission" date="2021-02" db="EMBL/GenBank/DDBJ databases">
        <authorList>
            <person name="Kimball J.A."/>
            <person name="Haas M.W."/>
            <person name="Macchietto M."/>
            <person name="Kono T."/>
            <person name="Duquette J."/>
            <person name="Shao M."/>
        </authorList>
    </citation>
    <scope>NUCLEOTIDE SEQUENCE</scope>
    <source>
        <tissue evidence="3">Fresh leaf tissue</tissue>
    </source>
</reference>
<gene>
    <name evidence="3" type="ORF">GUJ93_ZPchr0009g187</name>
</gene>
<dbReference type="Proteomes" id="UP000729402">
    <property type="component" value="Unassembled WGS sequence"/>
</dbReference>
<dbReference type="Pfam" id="PF24964">
    <property type="entry name" value="DUF7769"/>
    <property type="match status" value="1"/>
</dbReference>
<dbReference type="InterPro" id="IPR056671">
    <property type="entry name" value="DUF7769"/>
</dbReference>
<dbReference type="AlphaFoldDB" id="A0A8J5RG92"/>
<sequence>MEASLSTQDSLEGHVGSRLGLAGRGSGTGFDVGHAVCGGASHANRGRGSLGLTRRGRPENYEPHAEGSMDTQSAAPHDEHVEQGDGGDANARRRRNTYTDEQKQSIYAMILERTTVGKLDHGVTKIVSNTTGVPWRVVQRIWYAGQKGGGINSVVSKTKTNGRKKKDFDSEIIKTVPLRKRTTLKDLANEIG</sequence>
<evidence type="ECO:0000313" key="4">
    <source>
        <dbReference type="Proteomes" id="UP000729402"/>
    </source>
</evidence>
<feature type="region of interest" description="Disordered" evidence="1">
    <location>
        <begin position="39"/>
        <end position="100"/>
    </location>
</feature>
<evidence type="ECO:0000259" key="2">
    <source>
        <dbReference type="Pfam" id="PF24964"/>
    </source>
</evidence>